<dbReference type="CDD" id="cd04301">
    <property type="entry name" value="NAT_SF"/>
    <property type="match status" value="1"/>
</dbReference>
<evidence type="ECO:0000313" key="5">
    <source>
        <dbReference type="Proteomes" id="UP001302696"/>
    </source>
</evidence>
<accession>A0ABZ0Q5P2</accession>
<dbReference type="InterPro" id="IPR000182">
    <property type="entry name" value="GNAT_dom"/>
</dbReference>
<dbReference type="Proteomes" id="UP001302696">
    <property type="component" value="Chromosome"/>
</dbReference>
<evidence type="ECO:0000259" key="3">
    <source>
        <dbReference type="PROSITE" id="PS51186"/>
    </source>
</evidence>
<dbReference type="Gene3D" id="3.40.630.30">
    <property type="match status" value="1"/>
</dbReference>
<evidence type="ECO:0000256" key="2">
    <source>
        <dbReference type="ARBA" id="ARBA00023315"/>
    </source>
</evidence>
<evidence type="ECO:0000313" key="4">
    <source>
        <dbReference type="EMBL" id="WPC21822.1"/>
    </source>
</evidence>
<dbReference type="SUPFAM" id="SSF55729">
    <property type="entry name" value="Acyl-CoA N-acyltransferases (Nat)"/>
    <property type="match status" value="1"/>
</dbReference>
<protein>
    <submittedName>
        <fullName evidence="4">GNAT family N-acetyltransferase</fullName>
        <ecNumber evidence="4">2.3.1.-</ecNumber>
    </submittedName>
</protein>
<keyword evidence="5" id="KW-1185">Reference proteome</keyword>
<gene>
    <name evidence="4" type="ORF">N6G96_00965</name>
</gene>
<dbReference type="EMBL" id="CP104778">
    <property type="protein sequence ID" value="WPC21822.1"/>
    <property type="molecule type" value="Genomic_DNA"/>
</dbReference>
<evidence type="ECO:0000256" key="1">
    <source>
        <dbReference type="ARBA" id="ARBA00022679"/>
    </source>
</evidence>
<dbReference type="Pfam" id="PF13673">
    <property type="entry name" value="Acetyltransf_10"/>
    <property type="match status" value="1"/>
</dbReference>
<name>A0ABZ0Q5P2_9LACO</name>
<dbReference type="EC" id="2.3.1.-" evidence="4"/>
<feature type="domain" description="N-acetyltransferase" evidence="3">
    <location>
        <begin position="4"/>
        <end position="143"/>
    </location>
</feature>
<dbReference type="RefSeq" id="WP_057773301.1">
    <property type="nucleotide sequence ID" value="NZ_BBIM01000002.1"/>
</dbReference>
<keyword evidence="2 4" id="KW-0012">Acyltransferase</keyword>
<dbReference type="GO" id="GO:0016746">
    <property type="term" value="F:acyltransferase activity"/>
    <property type="evidence" value="ECO:0007669"/>
    <property type="project" value="UniProtKB-KW"/>
</dbReference>
<dbReference type="InterPro" id="IPR016181">
    <property type="entry name" value="Acyl_CoA_acyltransferase"/>
</dbReference>
<dbReference type="PANTHER" id="PTHR43800:SF1">
    <property type="entry name" value="PEPTIDYL-LYSINE N-ACETYLTRANSFERASE YJAB"/>
    <property type="match status" value="1"/>
</dbReference>
<sequence length="144" mass="16453">MEIQVVNKLNEVQLKQVMQIWLAGNTQAHDFVDPEYWRKNYDEVAKQIQNTTLVLAVENRAIRGFLGLADGYIAGLFVQKNMQGKGLGTKLVTRAKQIKLPLTLSVYQKNERAVNFYKMQGFLIVKQGIDTDTNEVEFTMQADK</sequence>
<dbReference type="PANTHER" id="PTHR43800">
    <property type="entry name" value="PEPTIDYL-LYSINE N-ACETYLTRANSFERASE YJAB"/>
    <property type="match status" value="1"/>
</dbReference>
<organism evidence="4 5">
    <name type="scientific">Pediococcus inopinatus</name>
    <dbReference type="NCBI Taxonomy" id="114090"/>
    <lineage>
        <taxon>Bacteria</taxon>
        <taxon>Bacillati</taxon>
        <taxon>Bacillota</taxon>
        <taxon>Bacilli</taxon>
        <taxon>Lactobacillales</taxon>
        <taxon>Lactobacillaceae</taxon>
        <taxon>Pediococcus</taxon>
    </lineage>
</organism>
<keyword evidence="1 4" id="KW-0808">Transferase</keyword>
<proteinExistence type="predicted"/>
<dbReference type="PROSITE" id="PS51186">
    <property type="entry name" value="GNAT"/>
    <property type="match status" value="1"/>
</dbReference>
<reference evidence="5" key="1">
    <citation type="submission" date="2024-06" db="EMBL/GenBank/DDBJ databases">
        <authorList>
            <person name="Chang H.C."/>
            <person name="Mun S.Y."/>
        </authorList>
    </citation>
    <scope>NUCLEOTIDE SEQUENCE [LARGE SCALE GENOMIC DNA]</scope>
    <source>
        <strain evidence="5">KT1</strain>
    </source>
</reference>